<keyword evidence="3" id="KW-1185">Reference proteome</keyword>
<dbReference type="Gene3D" id="3.40.50.720">
    <property type="entry name" value="NAD(P)-binding Rossmann-like Domain"/>
    <property type="match status" value="1"/>
</dbReference>
<organism evidence="2 3">
    <name type="scientific">Paenibacillus borealis</name>
    <dbReference type="NCBI Taxonomy" id="160799"/>
    <lineage>
        <taxon>Bacteria</taxon>
        <taxon>Bacillati</taxon>
        <taxon>Bacillota</taxon>
        <taxon>Bacilli</taxon>
        <taxon>Bacillales</taxon>
        <taxon>Paenibacillaceae</taxon>
        <taxon>Paenibacillus</taxon>
    </lineage>
</organism>
<evidence type="ECO:0000313" key="3">
    <source>
        <dbReference type="Proteomes" id="UP000029518"/>
    </source>
</evidence>
<dbReference type="RefSeq" id="WP_042217017.1">
    <property type="nucleotide sequence ID" value="NZ_CP009285.1"/>
</dbReference>
<dbReference type="InterPro" id="IPR016040">
    <property type="entry name" value="NAD(P)-bd_dom"/>
</dbReference>
<dbReference type="KEGG" id="pbd:PBOR_28290"/>
<dbReference type="SUPFAM" id="SSF51735">
    <property type="entry name" value="NAD(P)-binding Rossmann-fold domains"/>
    <property type="match status" value="1"/>
</dbReference>
<accession>A0A089LMQ1</accession>
<dbReference type="EMBL" id="CP009285">
    <property type="protein sequence ID" value="AIQ60418.1"/>
    <property type="molecule type" value="Genomic_DNA"/>
</dbReference>
<gene>
    <name evidence="2" type="ORF">PBOR_28290</name>
</gene>
<reference evidence="2" key="1">
    <citation type="submission" date="2014-08" db="EMBL/GenBank/DDBJ databases">
        <title>Comparative genomics of the Paenibacillus odorifer group.</title>
        <authorList>
            <person name="den Bakker H.C."/>
            <person name="Tsai Y.-C.Y.-C."/>
            <person name="Martin N."/>
            <person name="Korlach J."/>
            <person name="Wiedmann M."/>
        </authorList>
    </citation>
    <scope>NUCLEOTIDE SEQUENCE [LARGE SCALE GENOMIC DNA]</scope>
    <source>
        <strain evidence="2">DSM 13188</strain>
    </source>
</reference>
<dbReference type="PANTHER" id="PTHR12126:SF11">
    <property type="entry name" value="NADH DEHYDROGENASE [UBIQUINONE] 1 ALPHA SUBCOMPLEX SUBUNIT 9, MITOCHONDRIAL"/>
    <property type="match status" value="1"/>
</dbReference>
<proteinExistence type="predicted"/>
<name>A0A089LMQ1_PAEBO</name>
<evidence type="ECO:0000313" key="2">
    <source>
        <dbReference type="EMBL" id="AIQ60418.1"/>
    </source>
</evidence>
<feature type="domain" description="NAD(P)-binding" evidence="1">
    <location>
        <begin position="37"/>
        <end position="172"/>
    </location>
</feature>
<dbReference type="GO" id="GO:0044877">
    <property type="term" value="F:protein-containing complex binding"/>
    <property type="evidence" value="ECO:0007669"/>
    <property type="project" value="TreeGrafter"/>
</dbReference>
<sequence length="252" mass="26559">MKIVVVGGSGLIGKKLVNLMQGLGHETVAASPSLGINAMTGEGLAEALKDADAVVDVANSPSFADDAVLEFFGTTTRNLLAAEIEAGVKHHVALSVVGTDGLLQSGYFRGKMAQEELIQASPVPYTIVRATQFFDFAEGIAYTATEGDIVRLPSVWVQPIASDDVAAALVDYILGAPVNGIAELAGPDKLPLDEFVRQSLKAKQDTRQVVGDMEARYFGTELQDHSLVPAGDHLRIAPTWLADWLAASGSEA</sequence>
<dbReference type="OrthoDB" id="152510at2"/>
<dbReference type="Proteomes" id="UP000029518">
    <property type="component" value="Chromosome"/>
</dbReference>
<dbReference type="AlphaFoldDB" id="A0A089LMQ1"/>
<protein>
    <submittedName>
        <fullName evidence="2">NmrA family transcriptional regulator</fullName>
    </submittedName>
</protein>
<dbReference type="HOGENOM" id="CLU_007383_5_2_9"/>
<dbReference type="PANTHER" id="PTHR12126">
    <property type="entry name" value="NADH-UBIQUINONE OXIDOREDUCTASE 39 KDA SUBUNIT-RELATED"/>
    <property type="match status" value="1"/>
</dbReference>
<dbReference type="Pfam" id="PF13460">
    <property type="entry name" value="NAD_binding_10"/>
    <property type="match status" value="1"/>
</dbReference>
<dbReference type="InterPro" id="IPR051207">
    <property type="entry name" value="ComplexI_NDUFA9_subunit"/>
</dbReference>
<dbReference type="InterPro" id="IPR036291">
    <property type="entry name" value="NAD(P)-bd_dom_sf"/>
</dbReference>
<evidence type="ECO:0000259" key="1">
    <source>
        <dbReference type="Pfam" id="PF13460"/>
    </source>
</evidence>